<dbReference type="EC" id="1.2.1.31" evidence="6"/>
<dbReference type="InterPro" id="IPR014397">
    <property type="entry name" value="Lys2"/>
</dbReference>
<evidence type="ECO:0000256" key="5">
    <source>
        <dbReference type="ARBA" id="ARBA00012913"/>
    </source>
</evidence>
<protein>
    <recommendedName>
        <fullName evidence="14">Alpha-aminoadipate reductase</fullName>
        <ecNumber evidence="6">1.2.1.31</ecNumber>
        <ecNumber evidence="5">1.2.1.95</ecNumber>
    </recommendedName>
    <alternativeName>
        <fullName evidence="13">L-aminoadipate-semialdehyde dehydrogenase</fullName>
    </alternativeName>
</protein>
<dbReference type="InterPro" id="IPR020845">
    <property type="entry name" value="AMP-binding_CS"/>
</dbReference>
<comment type="catalytic activity">
    <reaction evidence="17">
        <text>(S)-2-amino-6-oxohexanoate + NADP(+) + H2O = L-2-aminoadipate + NADPH + 2 H(+)</text>
        <dbReference type="Rhea" id="RHEA:12304"/>
        <dbReference type="ChEBI" id="CHEBI:15377"/>
        <dbReference type="ChEBI" id="CHEBI:15378"/>
        <dbReference type="ChEBI" id="CHEBI:57783"/>
        <dbReference type="ChEBI" id="CHEBI:58321"/>
        <dbReference type="ChEBI" id="CHEBI:58349"/>
        <dbReference type="ChEBI" id="CHEBI:58672"/>
        <dbReference type="EC" id="1.2.1.31"/>
    </reaction>
</comment>
<comment type="pathway">
    <text evidence="3">Amino-acid biosynthesis; L-lysine biosynthesis via AAA pathway; L-lysine from L-alpha-aminoadipate (fungal route): step 1/3.</text>
</comment>
<dbReference type="InterPro" id="IPR001242">
    <property type="entry name" value="Condensation_dom"/>
</dbReference>
<dbReference type="Gene3D" id="3.30.559.30">
    <property type="entry name" value="Nonribosomal peptide synthetase, condensation domain"/>
    <property type="match status" value="1"/>
</dbReference>
<evidence type="ECO:0000256" key="1">
    <source>
        <dbReference type="ARBA" id="ARBA00001957"/>
    </source>
</evidence>
<dbReference type="UniPathway" id="UPA00033">
    <property type="reaction ID" value="UER00032"/>
</dbReference>
<dbReference type="InterPro" id="IPR009081">
    <property type="entry name" value="PP-bd_ACP"/>
</dbReference>
<keyword evidence="10" id="KW-0521">NADP</keyword>
<evidence type="ECO:0000313" key="20">
    <source>
        <dbReference type="EMBL" id="CDH50941.1"/>
    </source>
</evidence>
<dbReference type="NCBIfam" id="TIGR01746">
    <property type="entry name" value="Thioester-redct"/>
    <property type="match status" value="1"/>
</dbReference>
<evidence type="ECO:0000256" key="15">
    <source>
        <dbReference type="ARBA" id="ARBA00048260"/>
    </source>
</evidence>
<evidence type="ECO:0000256" key="13">
    <source>
        <dbReference type="ARBA" id="ARBA00031335"/>
    </source>
</evidence>
<dbReference type="Pfam" id="PF00501">
    <property type="entry name" value="AMP-binding"/>
    <property type="match status" value="1"/>
</dbReference>
<evidence type="ECO:0000256" key="12">
    <source>
        <dbReference type="ARBA" id="ARBA00023154"/>
    </source>
</evidence>
<evidence type="ECO:0000256" key="4">
    <source>
        <dbReference type="ARBA" id="ARBA00006432"/>
    </source>
</evidence>
<feature type="domain" description="Carrier" evidence="19">
    <location>
        <begin position="877"/>
        <end position="954"/>
    </location>
</feature>
<evidence type="ECO:0000256" key="2">
    <source>
        <dbReference type="ARBA" id="ARBA00003499"/>
    </source>
</evidence>
<reference evidence="20" key="1">
    <citation type="submission" date="2013-08" db="EMBL/GenBank/DDBJ databases">
        <title>Gene expansion shapes genome architecture in the human pathogen Lichtheimia corymbifera: an evolutionary genomics analysis in the ancient terrestrial Mucorales (Mucoromycotina).</title>
        <authorList>
            <person name="Schwartze V.U."/>
            <person name="Winter S."/>
            <person name="Shelest E."/>
            <person name="Marcet-Houben M."/>
            <person name="Horn F."/>
            <person name="Wehner S."/>
            <person name="Hoffmann K."/>
            <person name="Riege K."/>
            <person name="Sammeth M."/>
            <person name="Nowrousian M."/>
            <person name="Valiante V."/>
            <person name="Linde J."/>
            <person name="Jacobsen I.D."/>
            <person name="Marz M."/>
            <person name="Brakhage A.A."/>
            <person name="Gabaldon T."/>
            <person name="Bocker S."/>
            <person name="Voigt K."/>
        </authorList>
    </citation>
    <scope>NUCLEOTIDE SEQUENCE [LARGE SCALE GENOMIC DNA]</scope>
    <source>
        <strain evidence="20">FSU 9682</strain>
    </source>
</reference>
<evidence type="ECO:0000256" key="18">
    <source>
        <dbReference type="SAM" id="MobiDB-lite"/>
    </source>
</evidence>
<keyword evidence="8" id="KW-0597">Phosphoprotein</keyword>
<dbReference type="PROSITE" id="PS50075">
    <property type="entry name" value="CARRIER"/>
    <property type="match status" value="1"/>
</dbReference>
<dbReference type="InterPro" id="IPR010071">
    <property type="entry name" value="AA_adenyl_dom"/>
</dbReference>
<dbReference type="InterPro" id="IPR036736">
    <property type="entry name" value="ACP-like_sf"/>
</dbReference>
<sequence length="1407" mass="155644">MSSSTAARLEAWQARLQNLTDLQVPTDYPRPLPSRTVEEVQSYDLSEQTLLSILQHSVGQTTSNNDRPTPFSILLAAFAVLLQRYTGDEEFAVGTSSPSNNTLVLRLNVNPQDTFSKVVNMVHQVESEALEQEVPFEQLVELMDKGQPDPDSRRPLFRVRFYNEYDTPHQSQLSTTSANADLTIFITSPESSTSLRTSFLRPIQVRIVYNQILFSQSRIHYLLSQMATLLQTASQSPDTPVGQIALSDYQSADSPLPDPTTDLHWSLWRGAITDIFAANAEKHPERTCVVESHDDGSTVTYTYQHIHHASNLVAHYLLANGIKREDVVMIYAYRGVDLVVAIMGVLKAGATFSVIDPAYPPARQEIYLSVAKPRGLIVLQEAGVLAPSVREYIQKEQDIVCEIPKLKLRKDGVLAGGIDGNADVLDTVRSKAAQNTGVVIGPDSIGTLSFTSGSTGIPKGVRGRHFSLTHFYPWMAETFGISDEDKFTMLSGIAHDPIQRDIFTPLFFGAELHVPTSEDIGIPGRLAEWMNRAQVTITHLTPAMGQLLSSHAQNEIPTLRNAFFVGDILSKRDAARIQKYAPNVAVINMYGTTETQRSVSYYVVPSRAAHPAFLSSQKDVIPAGKGMVNVQLLVVNRHDRTKMCGVGEIGEIYVRAPGLSEGYLRLPDATAEKFIPNWFVDSPNQDDGKDESLVPGNDWKEFWKGKRDRMYRSGDLGRYRPDGNVECTGRADDQIKIRGFRIELGEIDTHLSAHPMVRENVTLVRRDKNEEQTLVAYFVPVQTADAEFASATDDNGDEEKGNSNDVRSRRRYRRLIKDIRDNLKKKLPSYAIPSVFVPLVRMPLTPNGKTDKNALPFPDTAQFQEAPTTAPKDTKLPEMSPNERAIHEIWQQLLPSPEPVIGLDESFFDIGGHSLIATRLIFEIRQKFQVDAPLGLVFSEPTIRGLAREVSRLQNSDLLLATEAKDTTTGAGAENGSFAQQKKEAVDYAGDVAKLAAEFLESSYAPLPADRSGARKILVTGVTGFLGAFILAKVLSYPDTTAVCIVRAKDSASALERVKKAAVNHQVWNDDWEGRIEAVCGDLGQEKLGLSTQDWERLAQETDTVVHNGALVHWVYPYQQLRAANVLGTLWAMRLATQTKPKSFHFVSSTSVLDTAHYVNLSDAVPETDDLEGSRTGLESGYGQSKWAAEKLIMEARNRGMPATIIRPGYILGHSKSGVTNSDDFIWRLLKGCVELGYIPSIANVVNCCSVDYVAAVVGAAAYYDAQSTKLGVMQVTHHPATFTFNDLFGTLSTYGYVVKQTEYIDWRNKLMDFTLQSQDHSLFPLLHFVLDDLPTSTKSARLDDSHTQAVLANEGITCPPMGNDLLGLYYAYLVKAGFFPEQPSSATNQLPKLDTPVTLLMRSGAH</sequence>
<dbReference type="VEuPathDB" id="FungiDB:LCOR_02613.1"/>
<evidence type="ECO:0000256" key="9">
    <source>
        <dbReference type="ARBA" id="ARBA00022605"/>
    </source>
</evidence>
<comment type="catalytic activity">
    <reaction evidence="15">
        <text>(S)-2-amino-6-oxohexanoate + AMP + diphosphate + NADP(+) = L-2-aminoadipate + ATP + NADPH + H(+)</text>
        <dbReference type="Rhea" id="RHEA:46936"/>
        <dbReference type="ChEBI" id="CHEBI:15378"/>
        <dbReference type="ChEBI" id="CHEBI:30616"/>
        <dbReference type="ChEBI" id="CHEBI:33019"/>
        <dbReference type="ChEBI" id="CHEBI:57783"/>
        <dbReference type="ChEBI" id="CHEBI:58321"/>
        <dbReference type="ChEBI" id="CHEBI:58349"/>
        <dbReference type="ChEBI" id="CHEBI:58672"/>
        <dbReference type="ChEBI" id="CHEBI:456215"/>
        <dbReference type="EC" id="1.2.1.95"/>
    </reaction>
</comment>
<dbReference type="Gene3D" id="1.10.1200.10">
    <property type="entry name" value="ACP-like"/>
    <property type="match status" value="1"/>
</dbReference>
<dbReference type="SMART" id="SM00823">
    <property type="entry name" value="PKS_PP"/>
    <property type="match status" value="1"/>
</dbReference>
<dbReference type="SUPFAM" id="SSF51735">
    <property type="entry name" value="NAD(P)-binding Rossmann-fold domains"/>
    <property type="match status" value="1"/>
</dbReference>
<dbReference type="NCBIfam" id="TIGR01733">
    <property type="entry name" value="AA-adenyl-dom"/>
    <property type="match status" value="1"/>
</dbReference>
<dbReference type="Gene3D" id="3.40.50.720">
    <property type="entry name" value="NAD(P)-binding Rossmann-like Domain"/>
    <property type="match status" value="1"/>
</dbReference>
<dbReference type="SUPFAM" id="SSF47336">
    <property type="entry name" value="ACP-like"/>
    <property type="match status" value="1"/>
</dbReference>
<dbReference type="EC" id="1.2.1.95" evidence="5"/>
<dbReference type="InterPro" id="IPR013120">
    <property type="entry name" value="FAR_NAD-bd"/>
</dbReference>
<evidence type="ECO:0000259" key="19">
    <source>
        <dbReference type="PROSITE" id="PS50075"/>
    </source>
</evidence>
<evidence type="ECO:0000256" key="17">
    <source>
        <dbReference type="ARBA" id="ARBA00049537"/>
    </source>
</evidence>
<gene>
    <name evidence="20" type="ORF">LCOR_02613.1</name>
</gene>
<dbReference type="InterPro" id="IPR042099">
    <property type="entry name" value="ANL_N_sf"/>
</dbReference>
<comment type="similarity">
    <text evidence="4">Belongs to the ATP-dependent AMP-binding enzyme family.</text>
</comment>
<keyword evidence="12" id="KW-0457">Lysine biosynthesis</keyword>
<comment type="caution">
    <text evidence="20">The sequence shown here is derived from an EMBL/GenBank/DDBJ whole genome shotgun (WGS) entry which is preliminary data.</text>
</comment>
<dbReference type="PROSITE" id="PS00012">
    <property type="entry name" value="PHOSPHOPANTETHEINE"/>
    <property type="match status" value="1"/>
</dbReference>
<evidence type="ECO:0000256" key="6">
    <source>
        <dbReference type="ARBA" id="ARBA00013073"/>
    </source>
</evidence>
<feature type="region of interest" description="Disordered" evidence="18">
    <location>
        <begin position="850"/>
        <end position="877"/>
    </location>
</feature>
<name>A0A068RPP3_9FUNG</name>
<comment type="function">
    <text evidence="2">Catalyzes the activation of alpha-aminoadipate by ATP-dependent adenylation and the reduction of activated alpha-aminoadipate by NADPH. The activated alpha-aminoadipate is bound to the phosphopantheinyl group of the enzyme itself before it is reduced to (S)-2-amino-6-oxohexanoate.</text>
</comment>
<dbReference type="OrthoDB" id="329835at2759"/>
<dbReference type="GO" id="GO:0019878">
    <property type="term" value="P:lysine biosynthetic process via aminoadipic acid"/>
    <property type="evidence" value="ECO:0007669"/>
    <property type="project" value="UniProtKB-UniPathway"/>
</dbReference>
<evidence type="ECO:0000256" key="14">
    <source>
        <dbReference type="ARBA" id="ARBA00032195"/>
    </source>
</evidence>
<dbReference type="STRING" id="1263082.A0A068RPP3"/>
<dbReference type="PANTHER" id="PTHR44845">
    <property type="entry name" value="CARRIER DOMAIN-CONTAINING PROTEIN"/>
    <property type="match status" value="1"/>
</dbReference>
<dbReference type="InterPro" id="IPR045851">
    <property type="entry name" value="AMP-bd_C_sf"/>
</dbReference>
<dbReference type="InterPro" id="IPR020806">
    <property type="entry name" value="PKS_PP-bd"/>
</dbReference>
<evidence type="ECO:0000256" key="16">
    <source>
        <dbReference type="ARBA" id="ARBA00048414"/>
    </source>
</evidence>
<evidence type="ECO:0000256" key="3">
    <source>
        <dbReference type="ARBA" id="ARBA00004827"/>
    </source>
</evidence>
<dbReference type="InterPro" id="IPR006162">
    <property type="entry name" value="Ppantetheine_attach_site"/>
</dbReference>
<dbReference type="Gene3D" id="3.40.50.12780">
    <property type="entry name" value="N-terminal domain of ligase-like"/>
    <property type="match status" value="1"/>
</dbReference>
<dbReference type="Pfam" id="PF07993">
    <property type="entry name" value="NAD_binding_4"/>
    <property type="match status" value="1"/>
</dbReference>
<dbReference type="Pfam" id="PF00550">
    <property type="entry name" value="PP-binding"/>
    <property type="match status" value="1"/>
</dbReference>
<dbReference type="InterPro" id="IPR000873">
    <property type="entry name" value="AMP-dep_synth/lig_dom"/>
</dbReference>
<keyword evidence="9" id="KW-0028">Amino-acid biosynthesis</keyword>
<dbReference type="Proteomes" id="UP000027586">
    <property type="component" value="Unassembled WGS sequence"/>
</dbReference>
<dbReference type="Gene3D" id="3.30.300.30">
    <property type="match status" value="1"/>
</dbReference>
<comment type="catalytic activity">
    <reaction evidence="16">
        <text>(S)-2-amino-6-oxohexanoate + NAD(+) + H2O = L-2-aminoadipate + NADH + 2 H(+)</text>
        <dbReference type="Rhea" id="RHEA:12308"/>
        <dbReference type="ChEBI" id="CHEBI:15377"/>
        <dbReference type="ChEBI" id="CHEBI:15378"/>
        <dbReference type="ChEBI" id="CHEBI:57540"/>
        <dbReference type="ChEBI" id="CHEBI:57945"/>
        <dbReference type="ChEBI" id="CHEBI:58321"/>
        <dbReference type="ChEBI" id="CHEBI:58672"/>
        <dbReference type="EC" id="1.2.1.31"/>
    </reaction>
</comment>
<dbReference type="PIRSF" id="PIRSF001617">
    <property type="entry name" value="Alpha-AR"/>
    <property type="match status" value="1"/>
</dbReference>
<organism evidence="20 21">
    <name type="scientific">Lichtheimia corymbifera JMRC:FSU:9682</name>
    <dbReference type="NCBI Taxonomy" id="1263082"/>
    <lineage>
        <taxon>Eukaryota</taxon>
        <taxon>Fungi</taxon>
        <taxon>Fungi incertae sedis</taxon>
        <taxon>Mucoromycota</taxon>
        <taxon>Mucoromycotina</taxon>
        <taxon>Mucoromycetes</taxon>
        <taxon>Mucorales</taxon>
        <taxon>Lichtheimiaceae</taxon>
        <taxon>Lichtheimia</taxon>
    </lineage>
</organism>
<dbReference type="SUPFAM" id="SSF52777">
    <property type="entry name" value="CoA-dependent acyltransferases"/>
    <property type="match status" value="1"/>
</dbReference>
<dbReference type="PANTHER" id="PTHR44845:SF1">
    <property type="entry name" value="L-2-AMINOADIPATE REDUCTASE"/>
    <property type="match status" value="1"/>
</dbReference>
<evidence type="ECO:0000256" key="10">
    <source>
        <dbReference type="ARBA" id="ARBA00022857"/>
    </source>
</evidence>
<dbReference type="InterPro" id="IPR036291">
    <property type="entry name" value="NAD(P)-bd_dom_sf"/>
</dbReference>
<keyword evidence="11" id="KW-0560">Oxidoreductase</keyword>
<dbReference type="Pfam" id="PF00668">
    <property type="entry name" value="Condensation"/>
    <property type="match status" value="1"/>
</dbReference>
<proteinExistence type="inferred from homology"/>
<comment type="cofactor">
    <cofactor evidence="1">
        <name>pantetheine 4'-phosphate</name>
        <dbReference type="ChEBI" id="CHEBI:47942"/>
    </cofactor>
</comment>
<dbReference type="InterPro" id="IPR010080">
    <property type="entry name" value="Thioester_reductase-like_dom"/>
</dbReference>
<evidence type="ECO:0000256" key="7">
    <source>
        <dbReference type="ARBA" id="ARBA00022450"/>
    </source>
</evidence>
<dbReference type="CDD" id="cd05235">
    <property type="entry name" value="SDR_e1"/>
    <property type="match status" value="1"/>
</dbReference>
<accession>A0A068RPP3</accession>
<dbReference type="GO" id="GO:0031177">
    <property type="term" value="F:phosphopantetheine binding"/>
    <property type="evidence" value="ECO:0007669"/>
    <property type="project" value="InterPro"/>
</dbReference>
<keyword evidence="7" id="KW-0596">Phosphopantetheine</keyword>
<dbReference type="EMBL" id="CBTN010000008">
    <property type="protein sequence ID" value="CDH50941.1"/>
    <property type="molecule type" value="Genomic_DNA"/>
</dbReference>
<evidence type="ECO:0000313" key="21">
    <source>
        <dbReference type="Proteomes" id="UP000027586"/>
    </source>
</evidence>
<dbReference type="NCBIfam" id="TIGR03443">
    <property type="entry name" value="alpha_am_amid"/>
    <property type="match status" value="1"/>
</dbReference>
<evidence type="ECO:0000256" key="8">
    <source>
        <dbReference type="ARBA" id="ARBA00022553"/>
    </source>
</evidence>
<evidence type="ECO:0000256" key="11">
    <source>
        <dbReference type="ARBA" id="ARBA00023002"/>
    </source>
</evidence>
<keyword evidence="21" id="KW-1185">Reference proteome</keyword>
<dbReference type="GO" id="GO:0004043">
    <property type="term" value="F:L-aminoadipate-semialdehyde dehydrogenase [NAD(P)+] activity"/>
    <property type="evidence" value="ECO:0007669"/>
    <property type="project" value="UniProtKB-EC"/>
</dbReference>
<dbReference type="SUPFAM" id="SSF56801">
    <property type="entry name" value="Acetyl-CoA synthetase-like"/>
    <property type="match status" value="1"/>
</dbReference>
<dbReference type="PROSITE" id="PS00455">
    <property type="entry name" value="AMP_BINDING"/>
    <property type="match status" value="1"/>
</dbReference>